<keyword evidence="7 10" id="KW-0653">Protein transport</keyword>
<dbReference type="KEGG" id="vcw:GJQ55_06765"/>
<evidence type="ECO:0000256" key="1">
    <source>
        <dbReference type="ARBA" id="ARBA00004377"/>
    </source>
</evidence>
<dbReference type="GO" id="GO:0015627">
    <property type="term" value="C:type II protein secretion system complex"/>
    <property type="evidence" value="ECO:0007669"/>
    <property type="project" value="InterPro"/>
</dbReference>
<dbReference type="GO" id="GO:0005886">
    <property type="term" value="C:plasma membrane"/>
    <property type="evidence" value="ECO:0007669"/>
    <property type="project" value="UniProtKB-SubCell"/>
</dbReference>
<reference evidence="12 13" key="1">
    <citation type="submission" date="2019-11" db="EMBL/GenBank/DDBJ databases">
        <title>Venatorbacter sp. nov. a predator of Campylobacter and other Gram-negative bacteria.</title>
        <authorList>
            <person name="Saeedi A."/>
            <person name="Cummings N.J."/>
            <person name="Connerton I.F."/>
            <person name="Connerton P.L."/>
        </authorList>
    </citation>
    <scope>NUCLEOTIDE SEQUENCE [LARGE SCALE GENOMIC DNA]</scope>
    <source>
        <strain evidence="12">XL5</strain>
    </source>
</reference>
<evidence type="ECO:0000256" key="7">
    <source>
        <dbReference type="ARBA" id="ARBA00022927"/>
    </source>
</evidence>
<keyword evidence="13" id="KW-1185">Reference proteome</keyword>
<dbReference type="AlphaFoldDB" id="A0A9X7YN23"/>
<evidence type="ECO:0000256" key="4">
    <source>
        <dbReference type="ARBA" id="ARBA00022475"/>
    </source>
</evidence>
<evidence type="ECO:0000256" key="3">
    <source>
        <dbReference type="ARBA" id="ARBA00022448"/>
    </source>
</evidence>
<accession>A0A9X7YN23</accession>
<keyword evidence="3 10" id="KW-0813">Transport</keyword>
<evidence type="ECO:0000256" key="2">
    <source>
        <dbReference type="ARBA" id="ARBA00010637"/>
    </source>
</evidence>
<dbReference type="GO" id="GO:0015628">
    <property type="term" value="P:protein secretion by the type II secretion system"/>
    <property type="evidence" value="ECO:0007669"/>
    <property type="project" value="InterPro"/>
</dbReference>
<dbReference type="PIRSF" id="PIRSF006291">
    <property type="entry name" value="GspM"/>
    <property type="match status" value="1"/>
</dbReference>
<evidence type="ECO:0000256" key="11">
    <source>
        <dbReference type="SAM" id="Phobius"/>
    </source>
</evidence>
<evidence type="ECO:0000256" key="8">
    <source>
        <dbReference type="ARBA" id="ARBA00022989"/>
    </source>
</evidence>
<evidence type="ECO:0000313" key="13">
    <source>
        <dbReference type="Proteomes" id="UP000596074"/>
    </source>
</evidence>
<gene>
    <name evidence="12" type="ORF">GJQ55_06765</name>
</gene>
<name>A0A9X7YN23_9GAMM</name>
<keyword evidence="5 10" id="KW-0997">Cell inner membrane</keyword>
<evidence type="ECO:0000256" key="6">
    <source>
        <dbReference type="ARBA" id="ARBA00022692"/>
    </source>
</evidence>
<protein>
    <recommendedName>
        <fullName evidence="10">Type II secretion system protein M</fullName>
        <shortName evidence="10">T2SS protein M</shortName>
    </recommendedName>
    <alternativeName>
        <fullName evidence="10">General secretion pathway protein M</fullName>
    </alternativeName>
</protein>
<dbReference type="Pfam" id="PF04612">
    <property type="entry name" value="T2SSM"/>
    <property type="match status" value="1"/>
</dbReference>
<evidence type="ECO:0000256" key="10">
    <source>
        <dbReference type="PIRNR" id="PIRNR006291"/>
    </source>
</evidence>
<dbReference type="Gene3D" id="3.30.1360.100">
    <property type="entry name" value="General secretion pathway protein M, EpsM"/>
    <property type="match status" value="1"/>
</dbReference>
<evidence type="ECO:0000256" key="9">
    <source>
        <dbReference type="ARBA" id="ARBA00023136"/>
    </source>
</evidence>
<sequence length="174" mass="19432">MKEQLMLRWQQGLANVQQQRSVQMARKWYEQLPERDRLIVKLVSAVLVLALLASMILLPLVRAKAMAESQLERNRATYQQLADNAGRFGNAVAATGTAPLLTVVTQQARSAGVNLSRYEQDGQALRIWLEKAPFDDAISWLESLQAQQGVRASQISVDKTDSSGRVDIRATLTR</sequence>
<evidence type="ECO:0000313" key="12">
    <source>
        <dbReference type="EMBL" id="QQD24195.1"/>
    </source>
</evidence>
<dbReference type="RefSeq" id="WP_228344232.1">
    <property type="nucleotide sequence ID" value="NZ_CP046056.1"/>
</dbReference>
<keyword evidence="6 11" id="KW-0812">Transmembrane</keyword>
<dbReference type="InterPro" id="IPR007690">
    <property type="entry name" value="T2SS_GspM"/>
</dbReference>
<comment type="similarity">
    <text evidence="2 10">Belongs to the GSP M family.</text>
</comment>
<keyword evidence="9 10" id="KW-0472">Membrane</keyword>
<proteinExistence type="inferred from homology"/>
<comment type="function">
    <text evidence="10">Inner membrane component of the type II secretion system required for the energy-dependent secretion of extracellular factors such as proteases and toxins from the periplasm.</text>
</comment>
<evidence type="ECO:0000256" key="5">
    <source>
        <dbReference type="ARBA" id="ARBA00022519"/>
    </source>
</evidence>
<organism evidence="12 13">
    <name type="scientific">Venatoribacter cucullus</name>
    <dbReference type="NCBI Taxonomy" id="2661630"/>
    <lineage>
        <taxon>Bacteria</taxon>
        <taxon>Pseudomonadati</taxon>
        <taxon>Pseudomonadota</taxon>
        <taxon>Gammaproteobacteria</taxon>
        <taxon>Oceanospirillales</taxon>
        <taxon>Oceanospirillaceae</taxon>
        <taxon>Venatoribacter</taxon>
    </lineage>
</organism>
<dbReference type="SUPFAM" id="SSF103054">
    <property type="entry name" value="General secretion pathway protein M, EpsM"/>
    <property type="match status" value="1"/>
</dbReference>
<dbReference type="Proteomes" id="UP000596074">
    <property type="component" value="Chromosome"/>
</dbReference>
<dbReference type="InterPro" id="IPR023229">
    <property type="entry name" value="T2SS_M_periplasmic_sf"/>
</dbReference>
<keyword evidence="4 10" id="KW-1003">Cell membrane</keyword>
<dbReference type="EMBL" id="CP046056">
    <property type="protein sequence ID" value="QQD24195.1"/>
    <property type="molecule type" value="Genomic_DNA"/>
</dbReference>
<feature type="transmembrane region" description="Helical" evidence="11">
    <location>
        <begin position="38"/>
        <end position="61"/>
    </location>
</feature>
<keyword evidence="8 11" id="KW-1133">Transmembrane helix</keyword>
<comment type="subcellular location">
    <subcellularLocation>
        <location evidence="1">Cell inner membrane</location>
        <topology evidence="1">Single-pass membrane protein</topology>
    </subcellularLocation>
</comment>